<dbReference type="GO" id="GO:1990904">
    <property type="term" value="C:ribonucleoprotein complex"/>
    <property type="evidence" value="ECO:0007669"/>
    <property type="project" value="UniProtKB-KW"/>
</dbReference>
<evidence type="ECO:0000256" key="2">
    <source>
        <dbReference type="ARBA" id="ARBA00022980"/>
    </source>
</evidence>
<proteinExistence type="inferred from homology"/>
<dbReference type="PRINTS" id="PR00976">
    <property type="entry name" value="RIBOSOMALS21"/>
</dbReference>
<dbReference type="InterPro" id="IPR038380">
    <property type="entry name" value="Ribosomal_bS21_sf"/>
</dbReference>
<dbReference type="NCBIfam" id="TIGR00030">
    <property type="entry name" value="S21p"/>
    <property type="match status" value="1"/>
</dbReference>
<dbReference type="EMBL" id="JAHHHW010000149">
    <property type="protein sequence ID" value="MBW4434997.1"/>
    <property type="molecule type" value="Genomic_DNA"/>
</dbReference>
<dbReference type="InterPro" id="IPR018278">
    <property type="entry name" value="Ribosomal_bS21_CS"/>
</dbReference>
<accession>A0A9E3LVM0</accession>
<keyword evidence="3 5" id="KW-0687">Ribonucleoprotein</keyword>
<reference evidence="8" key="1">
    <citation type="submission" date="2021-05" db="EMBL/GenBank/DDBJ databases">
        <authorList>
            <person name="Pietrasiak N."/>
            <person name="Ward R."/>
            <person name="Stajich J.E."/>
            <person name="Kurbessoian T."/>
        </authorList>
    </citation>
    <scope>NUCLEOTIDE SEQUENCE</scope>
    <source>
        <strain evidence="8">HA4357-MV3</strain>
    </source>
</reference>
<organism evidence="8 9">
    <name type="scientific">Pelatocladus maniniholoensis HA4357-MV3</name>
    <dbReference type="NCBI Taxonomy" id="1117104"/>
    <lineage>
        <taxon>Bacteria</taxon>
        <taxon>Bacillati</taxon>
        <taxon>Cyanobacteriota</taxon>
        <taxon>Cyanophyceae</taxon>
        <taxon>Nostocales</taxon>
        <taxon>Nostocaceae</taxon>
        <taxon>Pelatocladus</taxon>
    </lineage>
</organism>
<dbReference type="Gene3D" id="1.20.5.1150">
    <property type="entry name" value="Ribosomal protein S8"/>
    <property type="match status" value="1"/>
</dbReference>
<comment type="similarity">
    <text evidence="1 5 6">Belongs to the bacterial ribosomal protein bS21 family.</text>
</comment>
<evidence type="ECO:0000256" key="1">
    <source>
        <dbReference type="ARBA" id="ARBA00006640"/>
    </source>
</evidence>
<evidence type="ECO:0000256" key="5">
    <source>
        <dbReference type="HAMAP-Rule" id="MF_00358"/>
    </source>
</evidence>
<name>A0A9E3LVM0_9NOST</name>
<dbReference type="Pfam" id="PF01165">
    <property type="entry name" value="Ribosomal_S21"/>
    <property type="match status" value="1"/>
</dbReference>
<evidence type="ECO:0000256" key="4">
    <source>
        <dbReference type="ARBA" id="ARBA00035135"/>
    </source>
</evidence>
<reference evidence="8" key="2">
    <citation type="journal article" date="2022" name="Microbiol. Resour. Announc.">
        <title>Metagenome Sequencing to Explore Phylogenomics of Terrestrial Cyanobacteria.</title>
        <authorList>
            <person name="Ward R.D."/>
            <person name="Stajich J.E."/>
            <person name="Johansen J.R."/>
            <person name="Huntemann M."/>
            <person name="Clum A."/>
            <person name="Foster B."/>
            <person name="Foster B."/>
            <person name="Roux S."/>
            <person name="Palaniappan K."/>
            <person name="Varghese N."/>
            <person name="Mukherjee S."/>
            <person name="Reddy T.B.K."/>
            <person name="Daum C."/>
            <person name="Copeland A."/>
            <person name="Chen I.A."/>
            <person name="Ivanova N.N."/>
            <person name="Kyrpides N.C."/>
            <person name="Shapiro N."/>
            <person name="Eloe-Fadrosh E.A."/>
            <person name="Pietrasiak N."/>
        </authorList>
    </citation>
    <scope>NUCLEOTIDE SEQUENCE</scope>
    <source>
        <strain evidence="8">HA4357-MV3</strain>
    </source>
</reference>
<evidence type="ECO:0000313" key="8">
    <source>
        <dbReference type="EMBL" id="MBW4434997.1"/>
    </source>
</evidence>
<sequence>MAEVRLGENESIDSALRRFKKKIQKAGILSEVKRRERYEKPSLRRKRKEEAARKGSR</sequence>
<dbReference type="AlphaFoldDB" id="A0A9E3LVM0"/>
<dbReference type="HAMAP" id="MF_00358">
    <property type="entry name" value="Ribosomal_bS21"/>
    <property type="match status" value="1"/>
</dbReference>
<protein>
    <recommendedName>
        <fullName evidence="4 5">Small ribosomal subunit protein bS21</fullName>
    </recommendedName>
</protein>
<comment type="caution">
    <text evidence="8">The sequence shown here is derived from an EMBL/GenBank/DDBJ whole genome shotgun (WGS) entry which is preliminary data.</text>
</comment>
<dbReference type="GO" id="GO:0003735">
    <property type="term" value="F:structural constituent of ribosome"/>
    <property type="evidence" value="ECO:0007669"/>
    <property type="project" value="InterPro"/>
</dbReference>
<evidence type="ECO:0000256" key="7">
    <source>
        <dbReference type="SAM" id="MobiDB-lite"/>
    </source>
</evidence>
<dbReference type="Proteomes" id="UP000813215">
    <property type="component" value="Unassembled WGS sequence"/>
</dbReference>
<dbReference type="GO" id="GO:0006412">
    <property type="term" value="P:translation"/>
    <property type="evidence" value="ECO:0007669"/>
    <property type="project" value="UniProtKB-UniRule"/>
</dbReference>
<feature type="region of interest" description="Disordered" evidence="7">
    <location>
        <begin position="38"/>
        <end position="57"/>
    </location>
</feature>
<dbReference type="InterPro" id="IPR001911">
    <property type="entry name" value="Ribosomal_bS21"/>
</dbReference>
<dbReference type="GO" id="GO:0005840">
    <property type="term" value="C:ribosome"/>
    <property type="evidence" value="ECO:0007669"/>
    <property type="project" value="UniProtKB-KW"/>
</dbReference>
<gene>
    <name evidence="5 8" type="primary">rpsU</name>
    <name evidence="5" type="synonym">rps21</name>
    <name evidence="8" type="ORF">KME28_25615</name>
</gene>
<evidence type="ECO:0000256" key="6">
    <source>
        <dbReference type="RuleBase" id="RU000667"/>
    </source>
</evidence>
<keyword evidence="2 5" id="KW-0689">Ribosomal protein</keyword>
<dbReference type="PROSITE" id="PS01181">
    <property type="entry name" value="RIBOSOMAL_S21"/>
    <property type="match status" value="1"/>
</dbReference>
<evidence type="ECO:0000313" key="9">
    <source>
        <dbReference type="Proteomes" id="UP000813215"/>
    </source>
</evidence>
<dbReference type="PANTHER" id="PTHR21109">
    <property type="entry name" value="MITOCHONDRIAL 28S RIBOSOMAL PROTEIN S21"/>
    <property type="match status" value="1"/>
</dbReference>
<evidence type="ECO:0000256" key="3">
    <source>
        <dbReference type="ARBA" id="ARBA00023274"/>
    </source>
</evidence>
<dbReference type="PANTHER" id="PTHR21109:SF22">
    <property type="entry name" value="SMALL RIBOSOMAL SUBUNIT PROTEIN BS21"/>
    <property type="match status" value="1"/>
</dbReference>